<sequence length="261" mass="27742">MSGNDSGIIIDGSETIVNGNAPTLATTTATTSEVSAVIFVSISTKIVGFTTTVTVTDPGTVTAIFTPSLTTAPTPSSITAFTPPQGPLTTVFDVSYSVLTVYDSRLTNTGSSRKTTPAVIAGSVVGSIASAAVLILLFVLWRRRKSRNRASNNTSDDRDPGMTSVPGPILTPILISTTRAESIVSELSDIPRRLSQSSRTAYEEEIDRLRQQIMYMEEEMELTYSGSAPPSYHSSRRSDASDLFGPASPPPPPLPSRELSH</sequence>
<evidence type="ECO:0000256" key="1">
    <source>
        <dbReference type="SAM" id="Coils"/>
    </source>
</evidence>
<evidence type="ECO:0000256" key="3">
    <source>
        <dbReference type="SAM" id="Phobius"/>
    </source>
</evidence>
<dbReference type="Proteomes" id="UP001175226">
    <property type="component" value="Unassembled WGS sequence"/>
</dbReference>
<feature type="coiled-coil region" evidence="1">
    <location>
        <begin position="192"/>
        <end position="219"/>
    </location>
</feature>
<evidence type="ECO:0000313" key="4">
    <source>
        <dbReference type="EMBL" id="KAK0438656.1"/>
    </source>
</evidence>
<dbReference type="AlphaFoldDB" id="A0AA39JBC6"/>
<keyword evidence="1" id="KW-0175">Coiled coil</keyword>
<feature type="transmembrane region" description="Helical" evidence="3">
    <location>
        <begin position="118"/>
        <end position="141"/>
    </location>
</feature>
<proteinExistence type="predicted"/>
<keyword evidence="3" id="KW-0812">Transmembrane</keyword>
<comment type="caution">
    <text evidence="4">The sequence shown here is derived from an EMBL/GenBank/DDBJ whole genome shotgun (WGS) entry which is preliminary data.</text>
</comment>
<protein>
    <recommendedName>
        <fullName evidence="6">Transmembrane protein</fullName>
    </recommendedName>
</protein>
<keyword evidence="3" id="KW-1133">Transmembrane helix</keyword>
<evidence type="ECO:0000313" key="5">
    <source>
        <dbReference type="Proteomes" id="UP001175226"/>
    </source>
</evidence>
<name>A0AA39JBC6_9AGAR</name>
<evidence type="ECO:0000256" key="2">
    <source>
        <dbReference type="SAM" id="MobiDB-lite"/>
    </source>
</evidence>
<keyword evidence="3" id="KW-0472">Membrane</keyword>
<accession>A0AA39JBC6</accession>
<evidence type="ECO:0008006" key="6">
    <source>
        <dbReference type="Google" id="ProtNLM"/>
    </source>
</evidence>
<feature type="region of interest" description="Disordered" evidence="2">
    <location>
        <begin position="148"/>
        <end position="169"/>
    </location>
</feature>
<keyword evidence="5" id="KW-1185">Reference proteome</keyword>
<organism evidence="4 5">
    <name type="scientific">Armillaria borealis</name>
    <dbReference type="NCBI Taxonomy" id="47425"/>
    <lineage>
        <taxon>Eukaryota</taxon>
        <taxon>Fungi</taxon>
        <taxon>Dikarya</taxon>
        <taxon>Basidiomycota</taxon>
        <taxon>Agaricomycotina</taxon>
        <taxon>Agaricomycetes</taxon>
        <taxon>Agaricomycetidae</taxon>
        <taxon>Agaricales</taxon>
        <taxon>Marasmiineae</taxon>
        <taxon>Physalacriaceae</taxon>
        <taxon>Armillaria</taxon>
    </lineage>
</organism>
<feature type="region of interest" description="Disordered" evidence="2">
    <location>
        <begin position="220"/>
        <end position="261"/>
    </location>
</feature>
<dbReference type="EMBL" id="JAUEPT010000042">
    <property type="protein sequence ID" value="KAK0438656.1"/>
    <property type="molecule type" value="Genomic_DNA"/>
</dbReference>
<gene>
    <name evidence="4" type="ORF">EV421DRAFT_2037765</name>
</gene>
<reference evidence="4" key="1">
    <citation type="submission" date="2023-06" db="EMBL/GenBank/DDBJ databases">
        <authorList>
            <consortium name="Lawrence Berkeley National Laboratory"/>
            <person name="Ahrendt S."/>
            <person name="Sahu N."/>
            <person name="Indic B."/>
            <person name="Wong-Bajracharya J."/>
            <person name="Merenyi Z."/>
            <person name="Ke H.-M."/>
            <person name="Monk M."/>
            <person name="Kocsube S."/>
            <person name="Drula E."/>
            <person name="Lipzen A."/>
            <person name="Balint B."/>
            <person name="Henrissat B."/>
            <person name="Andreopoulos B."/>
            <person name="Martin F.M."/>
            <person name="Harder C.B."/>
            <person name="Rigling D."/>
            <person name="Ford K.L."/>
            <person name="Foster G.D."/>
            <person name="Pangilinan J."/>
            <person name="Papanicolaou A."/>
            <person name="Barry K."/>
            <person name="LaButti K."/>
            <person name="Viragh M."/>
            <person name="Koriabine M."/>
            <person name="Yan M."/>
            <person name="Riley R."/>
            <person name="Champramary S."/>
            <person name="Plett K.L."/>
            <person name="Tsai I.J."/>
            <person name="Slot J."/>
            <person name="Sipos G."/>
            <person name="Plett J."/>
            <person name="Nagy L.G."/>
            <person name="Grigoriev I.V."/>
        </authorList>
    </citation>
    <scope>NUCLEOTIDE SEQUENCE</scope>
    <source>
        <strain evidence="4">FPL87.14</strain>
    </source>
</reference>